<proteinExistence type="inferred from homology"/>
<evidence type="ECO:0000313" key="8">
    <source>
        <dbReference type="Proteomes" id="UP001422759"/>
    </source>
</evidence>
<keyword evidence="4 5" id="KW-0479">Metal-binding</keyword>
<evidence type="ECO:0000256" key="5">
    <source>
        <dbReference type="PIRNR" id="PIRNR037489"/>
    </source>
</evidence>
<protein>
    <recommendedName>
        <fullName evidence="3 5">GTP cyclohydrolase 1 type 2 homolog</fullName>
    </recommendedName>
</protein>
<evidence type="ECO:0000256" key="2">
    <source>
        <dbReference type="ARBA" id="ARBA00011643"/>
    </source>
</evidence>
<dbReference type="InterPro" id="IPR017221">
    <property type="entry name" value="DUF34/NIF3_bac"/>
</dbReference>
<dbReference type="SUPFAM" id="SSF102705">
    <property type="entry name" value="NIF3 (NGG1p interacting factor 3)-like"/>
    <property type="match status" value="1"/>
</dbReference>
<dbReference type="Proteomes" id="UP001422759">
    <property type="component" value="Unassembled WGS sequence"/>
</dbReference>
<feature type="compositionally biased region" description="Basic and acidic residues" evidence="6">
    <location>
        <begin position="322"/>
        <end position="331"/>
    </location>
</feature>
<dbReference type="NCBIfam" id="TIGR00486">
    <property type="entry name" value="YbgI_SA1388"/>
    <property type="match status" value="1"/>
</dbReference>
<evidence type="ECO:0000256" key="4">
    <source>
        <dbReference type="ARBA" id="ARBA00022723"/>
    </source>
</evidence>
<dbReference type="EMBL" id="BAAANT010000016">
    <property type="protein sequence ID" value="GAA2144840.1"/>
    <property type="molecule type" value="Genomic_DNA"/>
</dbReference>
<dbReference type="RefSeq" id="WP_344465508.1">
    <property type="nucleotide sequence ID" value="NZ_BAAANT010000016.1"/>
</dbReference>
<dbReference type="PANTHER" id="PTHR13799">
    <property type="entry name" value="NGG1 INTERACTING FACTOR 3"/>
    <property type="match status" value="1"/>
</dbReference>
<organism evidence="7 8">
    <name type="scientific">Kitasatospora kazusensis</name>
    <dbReference type="NCBI Taxonomy" id="407974"/>
    <lineage>
        <taxon>Bacteria</taxon>
        <taxon>Bacillati</taxon>
        <taxon>Actinomycetota</taxon>
        <taxon>Actinomycetes</taxon>
        <taxon>Kitasatosporales</taxon>
        <taxon>Streptomycetaceae</taxon>
        <taxon>Kitasatospora</taxon>
    </lineage>
</organism>
<evidence type="ECO:0000256" key="1">
    <source>
        <dbReference type="ARBA" id="ARBA00006964"/>
    </source>
</evidence>
<dbReference type="Gene3D" id="3.40.1390.30">
    <property type="entry name" value="NIF3 (NGG1p interacting factor 3)-like"/>
    <property type="match status" value="2"/>
</dbReference>
<feature type="compositionally biased region" description="Low complexity" evidence="6">
    <location>
        <begin position="302"/>
        <end position="316"/>
    </location>
</feature>
<dbReference type="InterPro" id="IPR036069">
    <property type="entry name" value="DUF34/NIF3_sf"/>
</dbReference>
<comment type="similarity">
    <text evidence="1 5">Belongs to the GTP cyclohydrolase I type 2/NIF3 family.</text>
</comment>
<dbReference type="Pfam" id="PF01784">
    <property type="entry name" value="DUF34_NIF3"/>
    <property type="match status" value="1"/>
</dbReference>
<reference evidence="8" key="1">
    <citation type="journal article" date="2019" name="Int. J. Syst. Evol. Microbiol.">
        <title>The Global Catalogue of Microorganisms (GCM) 10K type strain sequencing project: providing services to taxonomists for standard genome sequencing and annotation.</title>
        <authorList>
            <consortium name="The Broad Institute Genomics Platform"/>
            <consortium name="The Broad Institute Genome Sequencing Center for Infectious Disease"/>
            <person name="Wu L."/>
            <person name="Ma J."/>
        </authorList>
    </citation>
    <scope>NUCLEOTIDE SEQUENCE [LARGE SCALE GENOMIC DNA]</scope>
    <source>
        <strain evidence="8">JCM 14560</strain>
    </source>
</reference>
<accession>A0ABP5LEP2</accession>
<evidence type="ECO:0000256" key="3">
    <source>
        <dbReference type="ARBA" id="ARBA00022112"/>
    </source>
</evidence>
<evidence type="ECO:0000256" key="6">
    <source>
        <dbReference type="SAM" id="MobiDB-lite"/>
    </source>
</evidence>
<keyword evidence="8" id="KW-1185">Reference proteome</keyword>
<evidence type="ECO:0000313" key="7">
    <source>
        <dbReference type="EMBL" id="GAA2144840.1"/>
    </source>
</evidence>
<dbReference type="PIRSF" id="PIRSF037489">
    <property type="entry name" value="UCP037489_NIF3_YqfO"/>
    <property type="match status" value="1"/>
</dbReference>
<gene>
    <name evidence="7" type="ORF">GCM10009760_32810</name>
</gene>
<name>A0ABP5LEP2_9ACTN</name>
<comment type="subunit">
    <text evidence="2">Homohexamer.</text>
</comment>
<dbReference type="InterPro" id="IPR002678">
    <property type="entry name" value="DUF34/NIF3"/>
</dbReference>
<comment type="caution">
    <text evidence="7">The sequence shown here is derived from an EMBL/GenBank/DDBJ whole genome shotgun (WGS) entry which is preliminary data.</text>
</comment>
<dbReference type="PANTHER" id="PTHR13799:SF14">
    <property type="entry name" value="GTP CYCLOHYDROLASE 1 TYPE 2 HOMOLOG"/>
    <property type="match status" value="1"/>
</dbReference>
<feature type="region of interest" description="Disordered" evidence="6">
    <location>
        <begin position="302"/>
        <end position="331"/>
    </location>
</feature>
<sequence length="331" mass="33769">MPNLSDVISALEELYPPRWAESWDAVGLVCGDPEAQVSRVLFAVDPVQTVVDEAVEWGADLVVTHHPLYLRGTTSVAATGFKGRVVHGLIRAGIALHVAHTNADHADPGVSDALAEAVGLRVLGPLIADPTDPSGRRGTGRIGVLEPPLTLSAFAAQVAAGLPATAAGVRVAGDADRLISRVAVCGGSGDSFFAEVRAAGVDAYVTADLRHHPASEATETAPVALLDAAHWATEWPWLKLAAAGLGAAADKHGWQLETRISHRVTDPWTAVAPMTRIPLAGTSAADAVAADALATGGVATEAAATATGAPVTSSTPVAGDGPRGEDVPPLR</sequence>